<reference evidence="3" key="1">
    <citation type="journal article" date="2014" name="Int. J. Syst. Evol. Microbiol.">
        <title>Complete genome sequence of Corynebacterium casei LMG S-19264T (=DSM 44701T), isolated from a smear-ripened cheese.</title>
        <authorList>
            <consortium name="US DOE Joint Genome Institute (JGI-PGF)"/>
            <person name="Walter F."/>
            <person name="Albersmeier A."/>
            <person name="Kalinowski J."/>
            <person name="Ruckert C."/>
        </authorList>
    </citation>
    <scope>NUCLEOTIDE SEQUENCE</scope>
    <source>
        <strain evidence="3">JCM 3276</strain>
    </source>
</reference>
<protein>
    <recommendedName>
        <fullName evidence="2">YdbS-like PH domain-containing protein</fullName>
    </recommendedName>
</protein>
<dbReference type="RefSeq" id="WP_308425906.1">
    <property type="nucleotide sequence ID" value="NZ_BMRB01000003.1"/>
</dbReference>
<dbReference type="PANTHER" id="PTHR34473">
    <property type="entry name" value="UPF0699 TRANSMEMBRANE PROTEIN YDBS"/>
    <property type="match status" value="1"/>
</dbReference>
<accession>A0A918GKC6</accession>
<dbReference type="InterPro" id="IPR014529">
    <property type="entry name" value="UCP026631"/>
</dbReference>
<keyword evidence="1" id="KW-0812">Transmembrane</keyword>
<dbReference type="Proteomes" id="UP000660680">
    <property type="component" value="Unassembled WGS sequence"/>
</dbReference>
<feature type="domain" description="YdbS-like PH" evidence="2">
    <location>
        <begin position="65"/>
        <end position="143"/>
    </location>
</feature>
<dbReference type="AlphaFoldDB" id="A0A918GKC6"/>
<sequence length="501" mass="53232">MTADWRRLDPRTLRVTLVTMLGVAVVAGVPTTVGLLGTGLPLLVIVPVGAVLLVLGGVGIDWLRWRHTRYRVTDSRVEVRHDFVVHTVKSIPRERVRSVDIDAGPVHRLFGVVKVRIGTGQQDKAGEVITFDPLDRALAERLRGDLLRRTTTEPATAVPGELARLDWAWLRYAPLSVSTPILGAAAFGAVMQVAEWFGVQADVVRAVGGFFASLSVVELVAVLVVIGLVVGVVGSLGLFVEMWWNYRLTRESGALVMRRGLVTTRSLTLEERRVRGLEFVEPLGARLAGAARLDAVATGLRVKDEKGHSVPRSLAPAMPKAKAQALAASILGESPPPTEAAGLTAHPVAARRRRLVWAVSGALAPVAVLALLGVLLTDVLLVIAGVVAVIAVPLAVALGMDAYRNLGHGLRGEYLVARSGAVRRRTVALRRSGVIGWRVVSSPFQRRVGLLNLVAVTSANSGAYEIPDVDAAGLAFADDAVPGVLGQFLDYGPGEAAATDK</sequence>
<feature type="transmembrane region" description="Helical" evidence="1">
    <location>
        <begin position="382"/>
        <end position="403"/>
    </location>
</feature>
<evidence type="ECO:0000259" key="2">
    <source>
        <dbReference type="Pfam" id="PF03703"/>
    </source>
</evidence>
<keyword evidence="1" id="KW-1133">Transmembrane helix</keyword>
<keyword evidence="4" id="KW-1185">Reference proteome</keyword>
<dbReference type="Pfam" id="PF03703">
    <property type="entry name" value="bPH_2"/>
    <property type="match status" value="2"/>
</dbReference>
<proteinExistence type="predicted"/>
<feature type="transmembrane region" description="Helical" evidence="1">
    <location>
        <begin position="172"/>
        <end position="194"/>
    </location>
</feature>
<dbReference type="EMBL" id="BMRB01000003">
    <property type="protein sequence ID" value="GGS41073.1"/>
    <property type="molecule type" value="Genomic_DNA"/>
</dbReference>
<evidence type="ECO:0000313" key="3">
    <source>
        <dbReference type="EMBL" id="GGS41073.1"/>
    </source>
</evidence>
<reference evidence="3" key="2">
    <citation type="submission" date="2020-09" db="EMBL/GenBank/DDBJ databases">
        <authorList>
            <person name="Sun Q."/>
            <person name="Ohkuma M."/>
        </authorList>
    </citation>
    <scope>NUCLEOTIDE SEQUENCE</scope>
    <source>
        <strain evidence="3">JCM 3276</strain>
    </source>
</reference>
<feature type="transmembrane region" description="Helical" evidence="1">
    <location>
        <begin position="214"/>
        <end position="240"/>
    </location>
</feature>
<evidence type="ECO:0000256" key="1">
    <source>
        <dbReference type="SAM" id="Phobius"/>
    </source>
</evidence>
<feature type="domain" description="YdbS-like PH" evidence="2">
    <location>
        <begin position="403"/>
        <end position="471"/>
    </location>
</feature>
<feature type="transmembrane region" description="Helical" evidence="1">
    <location>
        <begin position="12"/>
        <end position="36"/>
    </location>
</feature>
<feature type="transmembrane region" description="Helical" evidence="1">
    <location>
        <begin position="355"/>
        <end position="376"/>
    </location>
</feature>
<keyword evidence="1" id="KW-0472">Membrane</keyword>
<name>A0A918GKC6_9PSEU</name>
<feature type="transmembrane region" description="Helical" evidence="1">
    <location>
        <begin position="42"/>
        <end position="63"/>
    </location>
</feature>
<dbReference type="PIRSF" id="PIRSF026631">
    <property type="entry name" value="UCP026631"/>
    <property type="match status" value="1"/>
</dbReference>
<gene>
    <name evidence="3" type="ORF">GCM10010171_39590</name>
</gene>
<dbReference type="InterPro" id="IPR005182">
    <property type="entry name" value="YdbS-like_PH"/>
</dbReference>
<organism evidence="3 4">
    <name type="scientific">Actinokineospora fastidiosa</name>
    <dbReference type="NCBI Taxonomy" id="1816"/>
    <lineage>
        <taxon>Bacteria</taxon>
        <taxon>Bacillati</taxon>
        <taxon>Actinomycetota</taxon>
        <taxon>Actinomycetes</taxon>
        <taxon>Pseudonocardiales</taxon>
        <taxon>Pseudonocardiaceae</taxon>
        <taxon>Actinokineospora</taxon>
    </lineage>
</organism>
<evidence type="ECO:0000313" key="4">
    <source>
        <dbReference type="Proteomes" id="UP000660680"/>
    </source>
</evidence>
<comment type="caution">
    <text evidence="3">The sequence shown here is derived from an EMBL/GenBank/DDBJ whole genome shotgun (WGS) entry which is preliminary data.</text>
</comment>
<dbReference type="PANTHER" id="PTHR34473:SF2">
    <property type="entry name" value="UPF0699 TRANSMEMBRANE PROTEIN YDBT"/>
    <property type="match status" value="1"/>
</dbReference>